<name>A0A846ZFS2_9GAMM</name>
<keyword evidence="1" id="KW-0812">Transmembrane</keyword>
<keyword evidence="1" id="KW-1133">Transmembrane helix</keyword>
<evidence type="ECO:0000313" key="2">
    <source>
        <dbReference type="EMBL" id="NKZ37546.1"/>
    </source>
</evidence>
<feature type="transmembrane region" description="Helical" evidence="1">
    <location>
        <begin position="178"/>
        <end position="198"/>
    </location>
</feature>
<feature type="transmembrane region" description="Helical" evidence="1">
    <location>
        <begin position="36"/>
        <end position="55"/>
    </location>
</feature>
<dbReference type="AlphaFoldDB" id="A0A846ZFS2"/>
<comment type="caution">
    <text evidence="2">The sequence shown here is derived from an EMBL/GenBank/DDBJ whole genome shotgun (WGS) entry which is preliminary data.</text>
</comment>
<evidence type="ECO:0000256" key="1">
    <source>
        <dbReference type="SAM" id="Phobius"/>
    </source>
</evidence>
<dbReference type="EMBL" id="JAAZQD010000001">
    <property type="protein sequence ID" value="NKZ37546.1"/>
    <property type="molecule type" value="Genomic_DNA"/>
</dbReference>
<proteinExistence type="predicted"/>
<gene>
    <name evidence="2" type="ORF">HF690_01100</name>
</gene>
<sequence length="236" mass="27220">MSMDAARFTFEALDQRFQTLGSARDEPKQSMLLTRWGASLLLVGSVIGYGAATFLHSMPALVLSITGLVIEMLGACALFLQFLRYEWHQIRHPLRNDARELDTIFEQGMPVLAWLCRFPAQELERHLRFVRDRTTTFNQSMSWMFGPIDRLGPLPVLVALYLQFKDVRTWWPVRTDPVHAALALLLIFLYLFGSVIVIQRMRRQRYVNWLSEALIRKREAGQDDSSQNPSTTESTQ</sequence>
<protein>
    <submittedName>
        <fullName evidence="2">Uncharacterized protein</fullName>
    </submittedName>
</protein>
<dbReference type="RefSeq" id="WP_168608150.1">
    <property type="nucleotide sequence ID" value="NZ_JAAZQD010000001.1"/>
</dbReference>
<evidence type="ECO:0000313" key="3">
    <source>
        <dbReference type="Proteomes" id="UP000541636"/>
    </source>
</evidence>
<dbReference type="Proteomes" id="UP000541636">
    <property type="component" value="Unassembled WGS sequence"/>
</dbReference>
<accession>A0A846ZFS2</accession>
<keyword evidence="1" id="KW-0472">Membrane</keyword>
<keyword evidence="3" id="KW-1185">Reference proteome</keyword>
<feature type="transmembrane region" description="Helical" evidence="1">
    <location>
        <begin position="141"/>
        <end position="162"/>
    </location>
</feature>
<feature type="transmembrane region" description="Helical" evidence="1">
    <location>
        <begin position="61"/>
        <end position="83"/>
    </location>
</feature>
<reference evidence="2 3" key="1">
    <citation type="journal article" date="2017" name="Int. J. Syst. Evol. Microbiol.">
        <title>Oleiagrimonas citrea sp. nov., a marine bacterium isolated from tidal flat sediment and emended description of the genus Oleiagrimonas Fang et al. 2015 and Oleiagrimonas soli.</title>
        <authorList>
            <person name="Yang S.H."/>
            <person name="Seo H.S."/>
            <person name="Seong C.N."/>
            <person name="Kwon K.K."/>
        </authorList>
    </citation>
    <scope>NUCLEOTIDE SEQUENCE [LARGE SCALE GENOMIC DNA]</scope>
    <source>
        <strain evidence="2 3">MEBiC09124</strain>
    </source>
</reference>
<organism evidence="2 3">
    <name type="scientific">Oleiagrimonas citrea</name>
    <dbReference type="NCBI Taxonomy" id="1665687"/>
    <lineage>
        <taxon>Bacteria</taxon>
        <taxon>Pseudomonadati</taxon>
        <taxon>Pseudomonadota</taxon>
        <taxon>Gammaproteobacteria</taxon>
        <taxon>Lysobacterales</taxon>
        <taxon>Rhodanobacteraceae</taxon>
        <taxon>Oleiagrimonas</taxon>
    </lineage>
</organism>